<evidence type="ECO:0000313" key="2">
    <source>
        <dbReference type="Proteomes" id="UP000030672"/>
    </source>
</evidence>
<reference evidence="1 2" key="1">
    <citation type="journal article" date="2014" name="BMC Genomics">
        <title>Genome sequencing of four Aureobasidium pullulans varieties: biotechnological potential, stress tolerance, and description of new species.</title>
        <authorList>
            <person name="Gostin Ar C."/>
            <person name="Ohm R.A."/>
            <person name="Kogej T."/>
            <person name="Sonjak S."/>
            <person name="Turk M."/>
            <person name="Zajc J."/>
            <person name="Zalar P."/>
            <person name="Grube M."/>
            <person name="Sun H."/>
            <person name="Han J."/>
            <person name="Sharma A."/>
            <person name="Chiniquy J."/>
            <person name="Ngan C.Y."/>
            <person name="Lipzen A."/>
            <person name="Barry K."/>
            <person name="Grigoriev I.V."/>
            <person name="Gunde-Cimerman N."/>
        </authorList>
    </citation>
    <scope>NUCLEOTIDE SEQUENCE [LARGE SCALE GENOMIC DNA]</scope>
    <source>
        <strain evidence="1 2">CBS 110374</strain>
    </source>
</reference>
<sequence>MGCAVGSGEESDSRDWFPYGSWISVPFAVELSSFSAVAVLDVLTSASPGGAVVVAGMTVSDLSSDSMVVWEMGTFEVLDGDAAHVELVVRVVPADKPKRVWEANWLRPMLSRLAV</sequence>
<protein>
    <submittedName>
        <fullName evidence="1">Uncharacterized protein</fullName>
    </submittedName>
</protein>
<organism evidence="1 2">
    <name type="scientific">Aureobasidium melanogenum (strain CBS 110374)</name>
    <name type="common">Aureobasidium pullulans var. melanogenum</name>
    <dbReference type="NCBI Taxonomy" id="1043003"/>
    <lineage>
        <taxon>Eukaryota</taxon>
        <taxon>Fungi</taxon>
        <taxon>Dikarya</taxon>
        <taxon>Ascomycota</taxon>
        <taxon>Pezizomycotina</taxon>
        <taxon>Dothideomycetes</taxon>
        <taxon>Dothideomycetidae</taxon>
        <taxon>Dothideales</taxon>
        <taxon>Saccotheciaceae</taxon>
        <taxon>Aureobasidium</taxon>
    </lineage>
</organism>
<dbReference type="EMBL" id="KL584956">
    <property type="protein sequence ID" value="KEQ57461.1"/>
    <property type="molecule type" value="Genomic_DNA"/>
</dbReference>
<proteinExistence type="predicted"/>
<dbReference type="HOGENOM" id="CLU_2108561_0_0_1"/>
<dbReference type="Proteomes" id="UP000030672">
    <property type="component" value="Unassembled WGS sequence"/>
</dbReference>
<evidence type="ECO:0000313" key="1">
    <source>
        <dbReference type="EMBL" id="KEQ57461.1"/>
    </source>
</evidence>
<name>A0A074W4E2_AURM1</name>
<dbReference type="RefSeq" id="XP_040874485.1">
    <property type="nucleotide sequence ID" value="XM_041025577.1"/>
</dbReference>
<keyword evidence="2" id="KW-1185">Reference proteome</keyword>
<dbReference type="AlphaFoldDB" id="A0A074W4E2"/>
<gene>
    <name evidence="1" type="ORF">M437DRAFT_70780</name>
</gene>
<dbReference type="GeneID" id="63918950"/>
<accession>A0A074W4E2</accession>